<protein>
    <recommendedName>
        <fullName evidence="2">Card1 CARF domain-containing protein</fullName>
    </recommendedName>
</protein>
<evidence type="ECO:0000256" key="1">
    <source>
        <dbReference type="SAM" id="Phobius"/>
    </source>
</evidence>
<dbReference type="SUPFAM" id="SSF52980">
    <property type="entry name" value="Restriction endonuclease-like"/>
    <property type="match status" value="1"/>
</dbReference>
<dbReference type="GeneID" id="24843371"/>
<evidence type="ECO:0000259" key="2">
    <source>
        <dbReference type="Pfam" id="PF23400"/>
    </source>
</evidence>
<organism evidence="3 4">
    <name type="scientific">Methanosarcina barkeri MS</name>
    <dbReference type="NCBI Taxonomy" id="1434108"/>
    <lineage>
        <taxon>Archaea</taxon>
        <taxon>Methanobacteriati</taxon>
        <taxon>Methanobacteriota</taxon>
        <taxon>Stenosarchaea group</taxon>
        <taxon>Methanomicrobia</taxon>
        <taxon>Methanosarcinales</taxon>
        <taxon>Methanosarcinaceae</taxon>
        <taxon>Methanosarcina</taxon>
    </lineage>
</organism>
<feature type="transmembrane region" description="Helical" evidence="1">
    <location>
        <begin position="21"/>
        <end position="40"/>
    </location>
</feature>
<dbReference type="InterPro" id="IPR011856">
    <property type="entry name" value="tRNA_endonuc-like_dom_sf"/>
</dbReference>
<reference evidence="3 4" key="1">
    <citation type="submission" date="2014-07" db="EMBL/GenBank/DDBJ databases">
        <title>Methanogenic archaea and the global carbon cycle.</title>
        <authorList>
            <person name="Henriksen J.R."/>
            <person name="Luke J."/>
            <person name="Reinhart S."/>
            <person name="Benedict M.N."/>
            <person name="Youngblut N.D."/>
            <person name="Metcalf M.E."/>
            <person name="Whitaker R.J."/>
            <person name="Metcalf W.W."/>
        </authorList>
    </citation>
    <scope>NUCLEOTIDE SEQUENCE [LARGE SCALE GENOMIC DNA]</scope>
    <source>
        <strain evidence="3 4">MS</strain>
    </source>
</reference>
<dbReference type="InterPro" id="IPR056339">
    <property type="entry name" value="CARF_Card1"/>
</dbReference>
<evidence type="ECO:0000313" key="4">
    <source>
        <dbReference type="Proteomes" id="UP000033033"/>
    </source>
</evidence>
<dbReference type="EMBL" id="CP009528">
    <property type="protein sequence ID" value="AKB53212.1"/>
    <property type="molecule type" value="Genomic_DNA"/>
</dbReference>
<dbReference type="Proteomes" id="UP000033033">
    <property type="component" value="Chromosome"/>
</dbReference>
<dbReference type="Gene3D" id="3.40.50.10770">
    <property type="entry name" value="Hypothetical protein VC1899 like domain (Restriction endonuclease-like)"/>
    <property type="match status" value="1"/>
</dbReference>
<name>A0A0E3QS02_METBA</name>
<dbReference type="STRING" id="1434108.MSBRM_0214"/>
<dbReference type="Gene3D" id="3.40.1350.10">
    <property type="match status" value="1"/>
</dbReference>
<dbReference type="AlphaFoldDB" id="A0A0E3QS02"/>
<dbReference type="Pfam" id="PF23400">
    <property type="entry name" value="CARF_Card1"/>
    <property type="match status" value="1"/>
</dbReference>
<accession>A0A0E3QS02</accession>
<keyword evidence="1" id="KW-0472">Membrane</keyword>
<dbReference type="RefSeq" id="WP_048154160.1">
    <property type="nucleotide sequence ID" value="NZ_CP009528.1"/>
</dbReference>
<dbReference type="GO" id="GO:0003676">
    <property type="term" value="F:nucleic acid binding"/>
    <property type="evidence" value="ECO:0007669"/>
    <property type="project" value="InterPro"/>
</dbReference>
<gene>
    <name evidence="3" type="ORF">MSBRM_0214</name>
</gene>
<dbReference type="KEGG" id="mby:MSBRM_0214"/>
<evidence type="ECO:0000313" key="3">
    <source>
        <dbReference type="EMBL" id="AKB53212.1"/>
    </source>
</evidence>
<proteinExistence type="predicted"/>
<sequence>MDIISAKRNESDKFADYRSDYLFLLIGTNPLPNYVVYHLLAKPSSHIILIHTSKTDQIANNLITILNIPSERWTKIPVDESNSRNIYTKIIEYSKGKQKLGLNYTGGTKAMAVNAYKAVLDADKDSVFSYLDARSLELVIDKRDSSSKRIPVSLSVKPSIEELFSLHGYRIDNKREVFMPEICEVLANDLFVEFRKWCDDKLRSKDLGKILNKRELKNVILPVDPPFENLANFWKDCSTLEELAKKWKKDVENLAKWFDGNWLEDYALLAFQEVAEECKIHDHILGAKFNDDKFELDVAILRGYELFVVSCTTASKKHIVKEKLFEAYVRGQQLGGDEAKIGVVCFASETNPKASPERIRKDIEEEWHLENKFRVFGAEQIPNLSMYLKEWLTS</sequence>
<keyword evidence="4" id="KW-1185">Reference proteome</keyword>
<keyword evidence="1" id="KW-0812">Transmembrane</keyword>
<dbReference type="PATRIC" id="fig|1434108.4.peg.222"/>
<feature type="domain" description="Card1 CARF" evidence="2">
    <location>
        <begin position="25"/>
        <end position="131"/>
    </location>
</feature>
<keyword evidence="1" id="KW-1133">Transmembrane helix</keyword>
<dbReference type="HOGENOM" id="CLU_628411_0_0_2"/>
<dbReference type="InterPro" id="IPR011335">
    <property type="entry name" value="Restrct_endonuc-II-like"/>
</dbReference>